<gene>
    <name evidence="3" type="ORF">CJ030_MR6G021605</name>
</gene>
<feature type="domain" description="Late embryogenesis abundant protein LEA-2 subgroup" evidence="2">
    <location>
        <begin position="101"/>
        <end position="195"/>
    </location>
</feature>
<dbReference type="EMBL" id="RXIC02000024">
    <property type="protein sequence ID" value="KAB1211205.1"/>
    <property type="molecule type" value="Genomic_DNA"/>
</dbReference>
<dbReference type="Proteomes" id="UP000516437">
    <property type="component" value="Chromosome 6"/>
</dbReference>
<evidence type="ECO:0000313" key="4">
    <source>
        <dbReference type="Proteomes" id="UP000516437"/>
    </source>
</evidence>
<keyword evidence="4" id="KW-1185">Reference proteome</keyword>
<dbReference type="Gene3D" id="2.60.40.1820">
    <property type="match status" value="1"/>
</dbReference>
<keyword evidence="1" id="KW-0472">Membrane</keyword>
<protein>
    <recommendedName>
        <fullName evidence="2">Late embryogenesis abundant protein LEA-2 subgroup domain-containing protein</fullName>
    </recommendedName>
</protein>
<dbReference type="InterPro" id="IPR055301">
    <property type="entry name" value="Lea14-like_2"/>
</dbReference>
<evidence type="ECO:0000256" key="1">
    <source>
        <dbReference type="SAM" id="Phobius"/>
    </source>
</evidence>
<keyword evidence="1" id="KW-1133">Transmembrane helix</keyword>
<evidence type="ECO:0000313" key="3">
    <source>
        <dbReference type="EMBL" id="KAB1211205.1"/>
    </source>
</evidence>
<dbReference type="Pfam" id="PF03168">
    <property type="entry name" value="LEA_2"/>
    <property type="match status" value="1"/>
</dbReference>
<reference evidence="3 4" key="1">
    <citation type="journal article" date="2019" name="Plant Biotechnol. J.">
        <title>The red bayberry genome and genetic basis of sex determination.</title>
        <authorList>
            <person name="Jia H.M."/>
            <person name="Jia H.J."/>
            <person name="Cai Q.L."/>
            <person name="Wang Y."/>
            <person name="Zhao H.B."/>
            <person name="Yang W.F."/>
            <person name="Wang G.Y."/>
            <person name="Li Y.H."/>
            <person name="Zhan D.L."/>
            <person name="Shen Y.T."/>
            <person name="Niu Q.F."/>
            <person name="Chang L."/>
            <person name="Qiu J."/>
            <person name="Zhao L."/>
            <person name="Xie H.B."/>
            <person name="Fu W.Y."/>
            <person name="Jin J."/>
            <person name="Li X.W."/>
            <person name="Jiao Y."/>
            <person name="Zhou C.C."/>
            <person name="Tu T."/>
            <person name="Chai C.Y."/>
            <person name="Gao J.L."/>
            <person name="Fan L.J."/>
            <person name="van de Weg E."/>
            <person name="Wang J.Y."/>
            <person name="Gao Z.S."/>
        </authorList>
    </citation>
    <scope>NUCLEOTIDE SEQUENCE [LARGE SCALE GENOMIC DNA]</scope>
    <source>
        <tissue evidence="3">Leaves</tissue>
    </source>
</reference>
<keyword evidence="1" id="KW-0812">Transmembrane</keyword>
<dbReference type="OrthoDB" id="1894389at2759"/>
<dbReference type="PANTHER" id="PTHR31852">
    <property type="entry name" value="LATE EMBRYOGENESIS ABUNDANT (LEA) HYDROXYPROLINE-RICH GLYCOPROTEIN FAMILY"/>
    <property type="match status" value="1"/>
</dbReference>
<sequence>MVDQKMNTQVFPLTAVNQSTKSCEESATSQSDQDLQRKKRIKWAIYIVAFLVFQILVITAFSLTVMRFKNPKVRLGEFTVQNLTAGTQTSPSFDMNIAAQVKIKNTNFGPYKYDSTNATFVYRGLTVGKATIPKGKAGMLSTKKVSVTVNVNSDALPNTSSLGSDFNGGVLTLNSHAKLNGKVTLMLVMKKKKSPEMNCTMTINLSTKAVQALNCK</sequence>
<dbReference type="AlphaFoldDB" id="A0A6A1VF82"/>
<proteinExistence type="predicted"/>
<name>A0A6A1VF82_9ROSI</name>
<dbReference type="SUPFAM" id="SSF117070">
    <property type="entry name" value="LEA14-like"/>
    <property type="match status" value="1"/>
</dbReference>
<feature type="transmembrane region" description="Helical" evidence="1">
    <location>
        <begin position="43"/>
        <end position="65"/>
    </location>
</feature>
<accession>A0A6A1VF82</accession>
<dbReference type="InterPro" id="IPR004864">
    <property type="entry name" value="LEA_2"/>
</dbReference>
<organism evidence="3 4">
    <name type="scientific">Morella rubra</name>
    <name type="common">Chinese bayberry</name>
    <dbReference type="NCBI Taxonomy" id="262757"/>
    <lineage>
        <taxon>Eukaryota</taxon>
        <taxon>Viridiplantae</taxon>
        <taxon>Streptophyta</taxon>
        <taxon>Embryophyta</taxon>
        <taxon>Tracheophyta</taxon>
        <taxon>Spermatophyta</taxon>
        <taxon>Magnoliopsida</taxon>
        <taxon>eudicotyledons</taxon>
        <taxon>Gunneridae</taxon>
        <taxon>Pentapetalae</taxon>
        <taxon>rosids</taxon>
        <taxon>fabids</taxon>
        <taxon>Fagales</taxon>
        <taxon>Myricaceae</taxon>
        <taxon>Morella</taxon>
    </lineage>
</organism>
<comment type="caution">
    <text evidence="3">The sequence shown here is derived from an EMBL/GenBank/DDBJ whole genome shotgun (WGS) entry which is preliminary data.</text>
</comment>
<evidence type="ECO:0000259" key="2">
    <source>
        <dbReference type="Pfam" id="PF03168"/>
    </source>
</evidence>